<feature type="transmembrane region" description="Helical" evidence="8">
    <location>
        <begin position="23"/>
        <end position="42"/>
    </location>
</feature>
<feature type="transmembrane region" description="Helical" evidence="8">
    <location>
        <begin position="63"/>
        <end position="90"/>
    </location>
</feature>
<dbReference type="InterPro" id="IPR037294">
    <property type="entry name" value="ABC_BtuC-like"/>
</dbReference>
<accession>A0A6B8VVV2</accession>
<keyword evidence="5 8" id="KW-0472">Membrane</keyword>
<keyword evidence="4 8" id="KW-1133">Transmembrane helix</keyword>
<comment type="similarity">
    <text evidence="2 6">Belongs to the ABC-3 integral membrane protein family.</text>
</comment>
<dbReference type="RefSeq" id="WP_156231703.1">
    <property type="nucleotide sequence ID" value="NZ_CP046455.1"/>
</dbReference>
<evidence type="ECO:0000256" key="3">
    <source>
        <dbReference type="ARBA" id="ARBA00022692"/>
    </source>
</evidence>
<evidence type="ECO:0000256" key="1">
    <source>
        <dbReference type="ARBA" id="ARBA00004141"/>
    </source>
</evidence>
<feature type="compositionally biased region" description="Basic and acidic residues" evidence="7">
    <location>
        <begin position="320"/>
        <end position="337"/>
    </location>
</feature>
<dbReference type="EMBL" id="CP046455">
    <property type="protein sequence ID" value="QGU08273.1"/>
    <property type="molecule type" value="Genomic_DNA"/>
</dbReference>
<keyword evidence="6" id="KW-0813">Transport</keyword>
<dbReference type="SUPFAM" id="SSF81345">
    <property type="entry name" value="ABC transporter involved in vitamin B12 uptake, BtuC"/>
    <property type="match status" value="1"/>
</dbReference>
<dbReference type="AlphaFoldDB" id="A0A6B8VVV2"/>
<dbReference type="PANTHER" id="PTHR30477:SF21">
    <property type="entry name" value="ABC-3 PROTEIN"/>
    <property type="match status" value="1"/>
</dbReference>
<dbReference type="Pfam" id="PF00950">
    <property type="entry name" value="ABC-3"/>
    <property type="match status" value="1"/>
</dbReference>
<gene>
    <name evidence="9" type="primary">znuB</name>
    <name evidence="9" type="ORF">COCCU_11865</name>
</gene>
<reference evidence="9 10" key="1">
    <citation type="submission" date="2019-11" db="EMBL/GenBank/DDBJ databases">
        <title>Complete genome sequence of Corynebacterium kalinowskii 1959, a novel Corynebacterium species isolated from soil of a small paddock in Vilsendorf, Germany.</title>
        <authorList>
            <person name="Schaffert L."/>
            <person name="Ruwe M."/>
            <person name="Milse J."/>
            <person name="Hanuschka K."/>
            <person name="Ortseifen V."/>
            <person name="Droste J."/>
            <person name="Brandt D."/>
            <person name="Schlueter L."/>
            <person name="Kutter Y."/>
            <person name="Vinke S."/>
            <person name="Viehoefer P."/>
            <person name="Jacob L."/>
            <person name="Luebke N.-C."/>
            <person name="Schulte-Berndt E."/>
            <person name="Hain C."/>
            <person name="Linder M."/>
            <person name="Schmidt P."/>
            <person name="Wollenschlaeger L."/>
            <person name="Luttermann T."/>
            <person name="Thieme E."/>
            <person name="Hassa J."/>
            <person name="Haak M."/>
            <person name="Wittchen M."/>
            <person name="Mentz A."/>
            <person name="Persicke M."/>
            <person name="Busche T."/>
            <person name="Ruckert C."/>
        </authorList>
    </citation>
    <scope>NUCLEOTIDE SEQUENCE [LARGE SCALE GENOMIC DNA]</scope>
    <source>
        <strain evidence="9 10">2039</strain>
    </source>
</reference>
<dbReference type="InterPro" id="IPR001626">
    <property type="entry name" value="ABC_TroCD"/>
</dbReference>
<feature type="compositionally biased region" description="Low complexity" evidence="7">
    <location>
        <begin position="305"/>
        <end position="314"/>
    </location>
</feature>
<evidence type="ECO:0000313" key="10">
    <source>
        <dbReference type="Proteomes" id="UP000424462"/>
    </source>
</evidence>
<proteinExistence type="inferred from homology"/>
<evidence type="ECO:0000256" key="8">
    <source>
        <dbReference type="SAM" id="Phobius"/>
    </source>
</evidence>
<dbReference type="Gene3D" id="1.10.3470.10">
    <property type="entry name" value="ABC transporter involved in vitamin B12 uptake, BtuC"/>
    <property type="match status" value="1"/>
</dbReference>
<evidence type="ECO:0000256" key="7">
    <source>
        <dbReference type="SAM" id="MobiDB-lite"/>
    </source>
</evidence>
<evidence type="ECO:0000256" key="4">
    <source>
        <dbReference type="ARBA" id="ARBA00022989"/>
    </source>
</evidence>
<organism evidence="9 10">
    <name type="scientific">Corynebacterium occultum</name>
    <dbReference type="NCBI Taxonomy" id="2675219"/>
    <lineage>
        <taxon>Bacteria</taxon>
        <taxon>Bacillati</taxon>
        <taxon>Actinomycetota</taxon>
        <taxon>Actinomycetes</taxon>
        <taxon>Mycobacteriales</taxon>
        <taxon>Corynebacteriaceae</taxon>
        <taxon>Corynebacterium</taxon>
    </lineage>
</organism>
<dbReference type="KEGG" id="cok:COCCU_11865"/>
<feature type="transmembrane region" description="Helical" evidence="8">
    <location>
        <begin position="177"/>
        <end position="210"/>
    </location>
</feature>
<feature type="transmembrane region" description="Helical" evidence="8">
    <location>
        <begin position="96"/>
        <end position="117"/>
    </location>
</feature>
<evidence type="ECO:0000256" key="5">
    <source>
        <dbReference type="ARBA" id="ARBA00023136"/>
    </source>
</evidence>
<dbReference type="GO" id="GO:0043190">
    <property type="term" value="C:ATP-binding cassette (ABC) transporter complex"/>
    <property type="evidence" value="ECO:0007669"/>
    <property type="project" value="InterPro"/>
</dbReference>
<dbReference type="GO" id="GO:0055085">
    <property type="term" value="P:transmembrane transport"/>
    <property type="evidence" value="ECO:0007669"/>
    <property type="project" value="InterPro"/>
</dbReference>
<keyword evidence="3 6" id="KW-0812">Transmembrane</keyword>
<dbReference type="PANTHER" id="PTHR30477">
    <property type="entry name" value="ABC-TRANSPORTER METAL-BINDING PROTEIN"/>
    <property type="match status" value="1"/>
</dbReference>
<evidence type="ECO:0000256" key="2">
    <source>
        <dbReference type="ARBA" id="ARBA00008034"/>
    </source>
</evidence>
<protein>
    <submittedName>
        <fullName evidence="9">High-affinity zinc uptake system membrane protein ZnuB</fullName>
    </submittedName>
</protein>
<dbReference type="Proteomes" id="UP000424462">
    <property type="component" value="Chromosome"/>
</dbReference>
<evidence type="ECO:0000313" key="9">
    <source>
        <dbReference type="EMBL" id="QGU08273.1"/>
    </source>
</evidence>
<evidence type="ECO:0000256" key="6">
    <source>
        <dbReference type="RuleBase" id="RU003943"/>
    </source>
</evidence>
<name>A0A6B8VVV2_9CORY</name>
<feature type="region of interest" description="Disordered" evidence="7">
    <location>
        <begin position="305"/>
        <end position="337"/>
    </location>
</feature>
<sequence length="337" mass="35081">MDFATFLSDTQFLLSVDFVQQSLLAAAILGLLSGVMTPLIVLRQMSFSVHATSELALMGGAAALLFGLNIGFGAVAGAIIAALVLAVLGLRQQQDSAIGVVMSFGLGLSVLFIHLYPGNSSTAMSLLTGQIVAVSEQSTWLLGIVTIIVVGTVVLLWRPMLFASADPVMAQASGVPVRWISLGFAILVGLTAAQSVQIVGALLVMALLITPGAAAVQVTSSPLRAVILSVVFAEIAAVGGLILSLAPGLPISVFVTTISFVIYLICRLLGWARNRNATRDEVAFRRRGHRGALALPGDTPATVVGTTATLGTPASAEENPAEHHHQPETPARNPERY</sequence>
<feature type="transmembrane region" description="Helical" evidence="8">
    <location>
        <begin position="249"/>
        <end position="269"/>
    </location>
</feature>
<keyword evidence="10" id="KW-1185">Reference proteome</keyword>
<comment type="subcellular location">
    <subcellularLocation>
        <location evidence="6">Cell membrane</location>
        <topology evidence="6">Multi-pass membrane protein</topology>
    </subcellularLocation>
    <subcellularLocation>
        <location evidence="1">Membrane</location>
        <topology evidence="1">Multi-pass membrane protein</topology>
    </subcellularLocation>
</comment>
<feature type="transmembrane region" description="Helical" evidence="8">
    <location>
        <begin position="222"/>
        <end position="243"/>
    </location>
</feature>
<feature type="transmembrane region" description="Helical" evidence="8">
    <location>
        <begin position="138"/>
        <end position="157"/>
    </location>
</feature>